<dbReference type="InterPro" id="IPR050327">
    <property type="entry name" value="Proton-linked_MCT"/>
</dbReference>
<dbReference type="EMBL" id="ABJB011026625">
    <property type="status" value="NOT_ANNOTATED_CDS"/>
    <property type="molecule type" value="Genomic_DNA"/>
</dbReference>
<name>B7PBA6_IXOSC</name>
<sequence>MDPSTSWIVAAGCCWVYVFAYGIFRSAAIIYTALLNSLNITREEASWPVTLMGIFLCVSGPIVGTLGRRYAIWKLTVPACLVGGLAVSVCFFANGIWFLIVFLGVIYGIAISFITLSTTVIRQHFTRYRAVACGICYAGLTIGGLIFPPLLQYLVDEYSTRGMLLIAGALMLNATAGTLLQRLPPDRTRGPPSLQNKDSAYISLDQNKANQATLLECASGKGAHVNLIITKKLHKPKVALEESSALKLPLEEKTYSDVSGIQECVKGAKLVMTSGEECLSTVKRYQHAKKEHQGDGDPKYTRASYLGLKNDESPFTQADYRSKKFKSLFSEGDDIDDAYYETQEHGVRLKNTKCLFKVNIPSYLISPKFYLIASTNGVSLFIMSTYLAVIVDFATDRNISKWDAVLLLMFFSMGDMVAKLGSGWITDKGFIGKNFMTAVNLLVCAVSLCLMLLCHSFYLHAFLAMVVGWCNGATLILIPVLYMDLVDADSFSECFGTSIFLGGVMLLPRPLLVGK</sequence>
<dbReference type="PaxDb" id="6945-B7PBA6"/>
<feature type="transmembrane region" description="Helical" evidence="1">
    <location>
        <begin position="459"/>
        <end position="482"/>
    </location>
</feature>
<feature type="transmembrane region" description="Helical" evidence="1">
    <location>
        <begin position="434"/>
        <end position="453"/>
    </location>
</feature>
<feature type="transmembrane region" description="Helical" evidence="1">
    <location>
        <begin position="71"/>
        <end position="89"/>
    </location>
</feature>
<proteinExistence type="predicted"/>
<feature type="transmembrane region" description="Helical" evidence="1">
    <location>
        <begin position="369"/>
        <end position="390"/>
    </location>
</feature>
<gene>
    <name evidence="2" type="ORF">IscW_ISCW016635</name>
</gene>
<evidence type="ECO:0000313" key="2">
    <source>
        <dbReference type="EMBL" id="EEC03878.1"/>
    </source>
</evidence>
<dbReference type="PANTHER" id="PTHR11360:SF303">
    <property type="entry name" value="MAJOR FACILITATOR SUPERFAMILY (MFS) PROFILE DOMAIN-CONTAINING PROTEIN"/>
    <property type="match status" value="1"/>
</dbReference>
<reference evidence="3" key="2">
    <citation type="submission" date="2020-05" db="UniProtKB">
        <authorList>
            <consortium name="EnsemblMetazoa"/>
        </authorList>
    </citation>
    <scope>IDENTIFICATION</scope>
    <source>
        <strain evidence="3">wikel</strain>
    </source>
</reference>
<dbReference type="HOGENOM" id="CLU_001265_59_2_1"/>
<keyword evidence="2" id="KW-0813">Transport</keyword>
<feature type="transmembrane region" description="Helical" evidence="1">
    <location>
        <begin position="95"/>
        <end position="116"/>
    </location>
</feature>
<protein>
    <submittedName>
        <fullName evidence="2 3">Sugar transporter, putative</fullName>
    </submittedName>
</protein>
<dbReference type="PANTHER" id="PTHR11360">
    <property type="entry name" value="MONOCARBOXYLATE TRANSPORTER"/>
    <property type="match status" value="1"/>
</dbReference>
<dbReference type="OrthoDB" id="6499973at2759"/>
<dbReference type="Proteomes" id="UP000001555">
    <property type="component" value="Unassembled WGS sequence"/>
</dbReference>
<keyword evidence="1" id="KW-1133">Transmembrane helix</keyword>
<keyword evidence="2" id="KW-0762">Sugar transport</keyword>
<dbReference type="InterPro" id="IPR011701">
    <property type="entry name" value="MFS"/>
</dbReference>
<dbReference type="GO" id="GO:0008028">
    <property type="term" value="F:monocarboxylic acid transmembrane transporter activity"/>
    <property type="evidence" value="ECO:0000318"/>
    <property type="project" value="GO_Central"/>
</dbReference>
<dbReference type="SUPFAM" id="SSF103473">
    <property type="entry name" value="MFS general substrate transporter"/>
    <property type="match status" value="1"/>
</dbReference>
<evidence type="ECO:0000313" key="4">
    <source>
        <dbReference type="Proteomes" id="UP000001555"/>
    </source>
</evidence>
<evidence type="ECO:0000256" key="1">
    <source>
        <dbReference type="SAM" id="Phobius"/>
    </source>
</evidence>
<keyword evidence="1" id="KW-0472">Membrane</keyword>
<dbReference type="FunFam" id="1.20.1250.20:FF:001030">
    <property type="entry name" value="Monocarboxylate transporter, putative"/>
    <property type="match status" value="1"/>
</dbReference>
<dbReference type="Gene3D" id="1.20.1250.20">
    <property type="entry name" value="MFS general substrate transporter like domains"/>
    <property type="match status" value="2"/>
</dbReference>
<feature type="transmembrane region" description="Helical" evidence="1">
    <location>
        <begin position="45"/>
        <end position="64"/>
    </location>
</feature>
<keyword evidence="4" id="KW-1185">Reference proteome</keyword>
<evidence type="ECO:0000313" key="3">
    <source>
        <dbReference type="EnsemblMetazoa" id="ISCW016635-PA"/>
    </source>
</evidence>
<reference evidence="2 4" key="1">
    <citation type="submission" date="2008-03" db="EMBL/GenBank/DDBJ databases">
        <title>Annotation of Ixodes scapularis.</title>
        <authorList>
            <consortium name="Ixodes scapularis Genome Project Consortium"/>
            <person name="Caler E."/>
            <person name="Hannick L.I."/>
            <person name="Bidwell S."/>
            <person name="Joardar V."/>
            <person name="Thiagarajan M."/>
            <person name="Amedeo P."/>
            <person name="Galinsky K.J."/>
            <person name="Schobel S."/>
            <person name="Inman J."/>
            <person name="Hostetler J."/>
            <person name="Miller J."/>
            <person name="Hammond M."/>
            <person name="Megy K."/>
            <person name="Lawson D."/>
            <person name="Kodira C."/>
            <person name="Sutton G."/>
            <person name="Meyer J."/>
            <person name="Hill C.A."/>
            <person name="Birren B."/>
            <person name="Nene V."/>
            <person name="Collins F."/>
            <person name="Alarcon-Chaidez F."/>
            <person name="Wikel S."/>
            <person name="Strausberg R."/>
        </authorList>
    </citation>
    <scope>NUCLEOTIDE SEQUENCE [LARGE SCALE GENOMIC DNA]</scope>
    <source>
        <strain evidence="4">Wikel</strain>
        <strain evidence="2">Wikel colony</strain>
    </source>
</reference>
<dbReference type="Pfam" id="PF07690">
    <property type="entry name" value="MFS_1"/>
    <property type="match status" value="1"/>
</dbReference>
<feature type="transmembrane region" description="Helical" evidence="1">
    <location>
        <begin position="128"/>
        <end position="150"/>
    </location>
</feature>
<dbReference type="InParanoid" id="B7PBA6"/>
<feature type="transmembrane region" description="Helical" evidence="1">
    <location>
        <begin position="494"/>
        <end position="512"/>
    </location>
</feature>
<dbReference type="InterPro" id="IPR036259">
    <property type="entry name" value="MFS_trans_sf"/>
</dbReference>
<accession>B7PBA6</accession>
<feature type="transmembrane region" description="Helical" evidence="1">
    <location>
        <begin position="402"/>
        <end position="422"/>
    </location>
</feature>
<dbReference type="VEuPathDB" id="VectorBase:ISCW016635"/>
<organism>
    <name type="scientific">Ixodes scapularis</name>
    <name type="common">Black-legged tick</name>
    <name type="synonym">Deer tick</name>
    <dbReference type="NCBI Taxonomy" id="6945"/>
    <lineage>
        <taxon>Eukaryota</taxon>
        <taxon>Metazoa</taxon>
        <taxon>Ecdysozoa</taxon>
        <taxon>Arthropoda</taxon>
        <taxon>Chelicerata</taxon>
        <taxon>Arachnida</taxon>
        <taxon>Acari</taxon>
        <taxon>Parasitiformes</taxon>
        <taxon>Ixodida</taxon>
        <taxon>Ixodoidea</taxon>
        <taxon>Ixodidae</taxon>
        <taxon>Ixodinae</taxon>
        <taxon>Ixodes</taxon>
    </lineage>
</organism>
<dbReference type="AlphaFoldDB" id="B7PBA6"/>
<dbReference type="EMBL" id="DS675207">
    <property type="protein sequence ID" value="EEC03878.1"/>
    <property type="molecule type" value="Genomic_DNA"/>
</dbReference>
<keyword evidence="1" id="KW-0812">Transmembrane</keyword>
<dbReference type="VEuPathDB" id="VectorBase:ISCP_033997"/>
<dbReference type="GO" id="GO:0005886">
    <property type="term" value="C:plasma membrane"/>
    <property type="evidence" value="ECO:0000318"/>
    <property type="project" value="GO_Central"/>
</dbReference>
<dbReference type="VEuPathDB" id="VectorBase:ISCI016635"/>
<dbReference type="EnsemblMetazoa" id="ISCW016635-RA">
    <property type="protein sequence ID" value="ISCW016635-PA"/>
    <property type="gene ID" value="ISCW016635"/>
</dbReference>
<feature type="transmembrane region" description="Helical" evidence="1">
    <location>
        <begin position="7"/>
        <end position="33"/>
    </location>
</feature>